<dbReference type="InterPro" id="IPR041698">
    <property type="entry name" value="Methyltransf_25"/>
</dbReference>
<proteinExistence type="predicted"/>
<reference evidence="2 3" key="1">
    <citation type="submission" date="2021-08" db="EMBL/GenBank/DDBJ databases">
        <title>Shewanella putrefaciens YZ-J, complete genome.</title>
        <authorList>
            <person name="Yi Z."/>
        </authorList>
    </citation>
    <scope>NUCLEOTIDE SEQUENCE [LARGE SCALE GENOMIC DNA]</scope>
    <source>
        <strain evidence="2 3">YZ-J</strain>
    </source>
</reference>
<dbReference type="EMBL" id="CP080635">
    <property type="protein sequence ID" value="QYX73618.1"/>
    <property type="molecule type" value="Genomic_DNA"/>
</dbReference>
<dbReference type="GO" id="GO:0008168">
    <property type="term" value="F:methyltransferase activity"/>
    <property type="evidence" value="ECO:0007669"/>
    <property type="project" value="UniProtKB-KW"/>
</dbReference>
<keyword evidence="3" id="KW-1185">Reference proteome</keyword>
<dbReference type="GeneID" id="67442417"/>
<name>A0ABX8XE27_SHEPU</name>
<dbReference type="Gene3D" id="3.40.50.150">
    <property type="entry name" value="Vaccinia Virus protein VP39"/>
    <property type="match status" value="1"/>
</dbReference>
<evidence type="ECO:0000313" key="2">
    <source>
        <dbReference type="EMBL" id="QYX73618.1"/>
    </source>
</evidence>
<dbReference type="InterPro" id="IPR029063">
    <property type="entry name" value="SAM-dependent_MTases_sf"/>
</dbReference>
<protein>
    <submittedName>
        <fullName evidence="2">Class I SAM-dependent methyltransferase</fullName>
    </submittedName>
</protein>
<evidence type="ECO:0000313" key="3">
    <source>
        <dbReference type="Proteomes" id="UP000827084"/>
    </source>
</evidence>
<dbReference type="GO" id="GO:0032259">
    <property type="term" value="P:methylation"/>
    <property type="evidence" value="ECO:0007669"/>
    <property type="project" value="UniProtKB-KW"/>
</dbReference>
<dbReference type="CDD" id="cd02440">
    <property type="entry name" value="AdoMet_MTases"/>
    <property type="match status" value="1"/>
</dbReference>
<sequence>MLQTDCALLKPSALITQFPWPSLVGLNVLDLACGSGRNGLWFLAQGADVTFVDSDLSRLYVEHPNAHKLQWDLEAHSAPILPVEAFDIVLVFNYLHRPLLAQIAASVKSKGFVVYETFTWRQAEIGRPRNPDFLLIEHELKSAFANWQPLHYFEGQLSESHSDRMSFKAQIIAQKW</sequence>
<dbReference type="SUPFAM" id="SSF53335">
    <property type="entry name" value="S-adenosyl-L-methionine-dependent methyltransferases"/>
    <property type="match status" value="1"/>
</dbReference>
<dbReference type="Proteomes" id="UP000827084">
    <property type="component" value="Chromosome"/>
</dbReference>
<evidence type="ECO:0000259" key="1">
    <source>
        <dbReference type="Pfam" id="PF13649"/>
    </source>
</evidence>
<organism evidence="2 3">
    <name type="scientific">Shewanella putrefaciens</name>
    <name type="common">Pseudomonas putrefaciens</name>
    <dbReference type="NCBI Taxonomy" id="24"/>
    <lineage>
        <taxon>Bacteria</taxon>
        <taxon>Pseudomonadati</taxon>
        <taxon>Pseudomonadota</taxon>
        <taxon>Gammaproteobacteria</taxon>
        <taxon>Alteromonadales</taxon>
        <taxon>Shewanellaceae</taxon>
        <taxon>Shewanella</taxon>
    </lineage>
</organism>
<gene>
    <name evidence="2" type="ORF">K3G22_04115</name>
</gene>
<feature type="domain" description="Methyltransferase" evidence="1">
    <location>
        <begin position="28"/>
        <end position="109"/>
    </location>
</feature>
<dbReference type="RefSeq" id="WP_025008443.1">
    <property type="nucleotide sequence ID" value="NZ_BMPK01000004.1"/>
</dbReference>
<keyword evidence="2" id="KW-0808">Transferase</keyword>
<dbReference type="Pfam" id="PF13649">
    <property type="entry name" value="Methyltransf_25"/>
    <property type="match status" value="1"/>
</dbReference>
<keyword evidence="2" id="KW-0489">Methyltransferase</keyword>
<accession>A0ABX8XE27</accession>